<sequence>MNDLNMKKYPAFSLLEILLALTIFVFIIGSVSIFSIDAVMYAKNEQRLVSANNQMTQLLSAVVDFKNLSWSEFSAEADGTDKYFTRSGAVFSITDGTQVVDGVTRYFSANPVYRDDTGNIVTTGGVLDPFTIKVTATVEWTDLWGDAKSSSISTYVNKWDIQRWRNNTQEQFDVGTYWQTESTLDNDGEVKLELVVDLLPNWCNPALSATYHDIPGNGIASTVIAYGDKAFLGTGANASGTAFTKVDIDTTETEPVINVLGSWDNGKVNMLFNDGDYTYMASDTNSQEVRILDHSDTPYSVVGYVDAPGSTDGMAIYKIGNVGLLGQGRVLVVFDASSPIGSRSVLDTITLGGSSSSITTLVAIGDLVYVGMQSDTYEVYEVNISDPNDVIQTGRLSVNSMNTTDLYVTEDQTRLFLLTTHNGSEDELFLVNLTNRLNKAPIINSLNLDTMSTTSAAIVEEDMIMIIAGSSLGGQDNYRVFQYNDEQNIVDCGGLYVEDPISDIDATTIYDPVWDKTNYYTYALTSDNSKEFQIVRGDEGELGGLGFGYRANGTYESLIYDSVALSPDYLYFNWIEVLPEGTDIQLQIRSASSEAAVAEATWVGPDGTAGTYYTDPSYAEIPTLHDGNRYIQFIAYLSTENPDYTPELHKIDIFYEE</sequence>
<evidence type="ECO:0000256" key="1">
    <source>
        <dbReference type="SAM" id="Phobius"/>
    </source>
</evidence>
<reference evidence="2" key="1">
    <citation type="submission" date="2020-04" db="EMBL/GenBank/DDBJ databases">
        <authorList>
            <person name="Zhang T."/>
        </authorList>
    </citation>
    <scope>NUCLEOTIDE SEQUENCE</scope>
    <source>
        <strain evidence="2">HKST-UBA17</strain>
    </source>
</reference>
<accession>A0A955I246</accession>
<evidence type="ECO:0000313" key="2">
    <source>
        <dbReference type="EMBL" id="MCA9376392.1"/>
    </source>
</evidence>
<dbReference type="SUPFAM" id="SSF101908">
    <property type="entry name" value="Putative isomerase YbhE"/>
    <property type="match status" value="1"/>
</dbReference>
<proteinExistence type="predicted"/>
<evidence type="ECO:0008006" key="4">
    <source>
        <dbReference type="Google" id="ProtNLM"/>
    </source>
</evidence>
<gene>
    <name evidence="2" type="ORF">KC685_00545</name>
</gene>
<reference evidence="2" key="2">
    <citation type="journal article" date="2021" name="Microbiome">
        <title>Successional dynamics and alternative stable states in a saline activated sludge microbial community over 9 years.</title>
        <authorList>
            <person name="Wang Y."/>
            <person name="Ye J."/>
            <person name="Ju F."/>
            <person name="Liu L."/>
            <person name="Boyd J.A."/>
            <person name="Deng Y."/>
            <person name="Parks D.H."/>
            <person name="Jiang X."/>
            <person name="Yin X."/>
            <person name="Woodcroft B.J."/>
            <person name="Tyson G.W."/>
            <person name="Hugenholtz P."/>
            <person name="Polz M.F."/>
            <person name="Zhang T."/>
        </authorList>
    </citation>
    <scope>NUCLEOTIDE SEQUENCE</scope>
    <source>
        <strain evidence="2">HKST-UBA17</strain>
    </source>
</reference>
<keyword evidence="1" id="KW-0472">Membrane</keyword>
<keyword evidence="1" id="KW-0812">Transmembrane</keyword>
<feature type="transmembrane region" description="Helical" evidence="1">
    <location>
        <begin position="12"/>
        <end position="36"/>
    </location>
</feature>
<dbReference type="EMBL" id="JAGQLN010000002">
    <property type="protein sequence ID" value="MCA9376392.1"/>
    <property type="molecule type" value="Genomic_DNA"/>
</dbReference>
<name>A0A955I246_9BACT</name>
<comment type="caution">
    <text evidence="2">The sequence shown here is derived from an EMBL/GenBank/DDBJ whole genome shotgun (WGS) entry which is preliminary data.</text>
</comment>
<keyword evidence="1" id="KW-1133">Transmembrane helix</keyword>
<dbReference type="Proteomes" id="UP000741282">
    <property type="component" value="Unassembled WGS sequence"/>
</dbReference>
<organism evidence="2 3">
    <name type="scientific">Candidatus Dojkabacteria bacterium</name>
    <dbReference type="NCBI Taxonomy" id="2099670"/>
    <lineage>
        <taxon>Bacteria</taxon>
        <taxon>Candidatus Dojkabacteria</taxon>
    </lineage>
</organism>
<protein>
    <recommendedName>
        <fullName evidence="4">Prepilin-type N-terminal cleavage/methylation domain-containing protein</fullName>
    </recommendedName>
</protein>
<dbReference type="AlphaFoldDB" id="A0A955I246"/>
<evidence type="ECO:0000313" key="3">
    <source>
        <dbReference type="Proteomes" id="UP000741282"/>
    </source>
</evidence>